<evidence type="ECO:0000313" key="3">
    <source>
        <dbReference type="EMBL" id="MCK9685386.1"/>
    </source>
</evidence>
<dbReference type="RefSeq" id="WP_275681390.1">
    <property type="nucleotide sequence ID" value="NZ_JAJLJH010000001.1"/>
</dbReference>
<accession>A0A9X1YPE5</accession>
<dbReference type="InterPro" id="IPR013424">
    <property type="entry name" value="Ice-binding_C"/>
</dbReference>
<feature type="signal peptide" evidence="1">
    <location>
        <begin position="1"/>
        <end position="23"/>
    </location>
</feature>
<dbReference type="AlphaFoldDB" id="A0A9X1YPE5"/>
<protein>
    <submittedName>
        <fullName evidence="3">PEP-CTERM sorting domain-containing protein</fullName>
    </submittedName>
</protein>
<keyword evidence="1" id="KW-0732">Signal</keyword>
<feature type="domain" description="Ice-binding protein C-terminal" evidence="2">
    <location>
        <begin position="195"/>
        <end position="217"/>
    </location>
</feature>
<dbReference type="NCBIfam" id="TIGR02595">
    <property type="entry name" value="PEP_CTERM"/>
    <property type="match status" value="1"/>
</dbReference>
<dbReference type="Pfam" id="PF07589">
    <property type="entry name" value="PEP-CTERM"/>
    <property type="match status" value="1"/>
</dbReference>
<organism evidence="3 4">
    <name type="scientific">Scleromatobacter humisilvae</name>
    <dbReference type="NCBI Taxonomy" id="2897159"/>
    <lineage>
        <taxon>Bacteria</taxon>
        <taxon>Pseudomonadati</taxon>
        <taxon>Pseudomonadota</taxon>
        <taxon>Betaproteobacteria</taxon>
        <taxon>Burkholderiales</taxon>
        <taxon>Sphaerotilaceae</taxon>
        <taxon>Scleromatobacter</taxon>
    </lineage>
</organism>
<dbReference type="Proteomes" id="UP001139353">
    <property type="component" value="Unassembled WGS sequence"/>
</dbReference>
<evidence type="ECO:0000256" key="1">
    <source>
        <dbReference type="SAM" id="SignalP"/>
    </source>
</evidence>
<reference evidence="3" key="1">
    <citation type="submission" date="2021-11" db="EMBL/GenBank/DDBJ databases">
        <title>BS-T2-15 a new species belonging to the Comamonadaceae family isolated from the soil of a French oak forest.</title>
        <authorList>
            <person name="Mieszkin S."/>
            <person name="Alain K."/>
        </authorList>
    </citation>
    <scope>NUCLEOTIDE SEQUENCE</scope>
    <source>
        <strain evidence="3">BS-T2-15</strain>
    </source>
</reference>
<name>A0A9X1YPE5_9BURK</name>
<evidence type="ECO:0000259" key="2">
    <source>
        <dbReference type="Pfam" id="PF07589"/>
    </source>
</evidence>
<feature type="chain" id="PRO_5040974423" evidence="1">
    <location>
        <begin position="24"/>
        <end position="225"/>
    </location>
</feature>
<proteinExistence type="predicted"/>
<evidence type="ECO:0000313" key="4">
    <source>
        <dbReference type="Proteomes" id="UP001139353"/>
    </source>
</evidence>
<gene>
    <name evidence="3" type="ORF">LPC04_06615</name>
</gene>
<keyword evidence="4" id="KW-1185">Reference proteome</keyword>
<comment type="caution">
    <text evidence="3">The sequence shown here is derived from an EMBL/GenBank/DDBJ whole genome shotgun (WGS) entry which is preliminary data.</text>
</comment>
<dbReference type="EMBL" id="JAJLJH010000001">
    <property type="protein sequence ID" value="MCK9685386.1"/>
    <property type="molecule type" value="Genomic_DNA"/>
</dbReference>
<sequence>MKPSLSAIALGIGLMVAGATASAATYTINFDDLAAGTTISSQYASATGATFTAGGARTYDAQSQGNGAWADNTDMTLVSATGSDTNNLGTPSLVGGNILGSYSGWEAEDGDPAFTISFAQAVSSLSADFASVYYGTDVAIYAYSGNTLVGTVTGGASDYGQFALSLSAPDITSVVITPGSYGDYVAVDNVRFTTSVPEPTNLALLALGLGIIAARRRKLIRDDAR</sequence>